<dbReference type="CDD" id="cd02947">
    <property type="entry name" value="TRX_family"/>
    <property type="match status" value="1"/>
</dbReference>
<gene>
    <name evidence="1" type="ORF">QWY15_01020</name>
</gene>
<name>A0ABT8MLU4_9BACL</name>
<dbReference type="EMBL" id="JAUJWW010000001">
    <property type="protein sequence ID" value="MDN7225860.1"/>
    <property type="molecule type" value="Genomic_DNA"/>
</dbReference>
<keyword evidence="2" id="KW-1185">Reference proteome</keyword>
<dbReference type="Proteomes" id="UP001172054">
    <property type="component" value="Unassembled WGS sequence"/>
</dbReference>
<dbReference type="InterPro" id="IPR036249">
    <property type="entry name" value="Thioredoxin-like_sf"/>
</dbReference>
<reference evidence="1 2" key="1">
    <citation type="submission" date="2023-06" db="EMBL/GenBank/DDBJ databases">
        <title>Novel species in genus Planococcus.</title>
        <authorList>
            <person name="Ning S."/>
        </authorList>
    </citation>
    <scope>NUCLEOTIDE SEQUENCE [LARGE SCALE GENOMIC DNA]</scope>
    <source>
        <strain evidence="1 2">N064</strain>
    </source>
</reference>
<dbReference type="Gene3D" id="3.40.30.10">
    <property type="entry name" value="Glutaredoxin"/>
    <property type="match status" value="1"/>
</dbReference>
<sequence>MLPQVEEALTEFPQIQARQADTSRIPELAGMLSIFTAPVLILFADGKETQRDARFVHMEEFKERVGKMYKGYYDEPDN</sequence>
<protein>
    <submittedName>
        <fullName evidence="1">Thioredoxin family protein</fullName>
    </submittedName>
</protein>
<dbReference type="RefSeq" id="WP_301725202.1">
    <property type="nucleotide sequence ID" value="NZ_JAUJWW010000001.1"/>
</dbReference>
<proteinExistence type="predicted"/>
<dbReference type="SUPFAM" id="SSF52833">
    <property type="entry name" value="Thioredoxin-like"/>
    <property type="match status" value="1"/>
</dbReference>
<accession>A0ABT8MLU4</accession>
<evidence type="ECO:0000313" key="2">
    <source>
        <dbReference type="Proteomes" id="UP001172054"/>
    </source>
</evidence>
<comment type="caution">
    <text evidence="1">The sequence shown here is derived from an EMBL/GenBank/DDBJ whole genome shotgun (WGS) entry which is preliminary data.</text>
</comment>
<evidence type="ECO:0000313" key="1">
    <source>
        <dbReference type="EMBL" id="MDN7225860.1"/>
    </source>
</evidence>
<organism evidence="1 2">
    <name type="scientific">Planococcus liqunii</name>
    <dbReference type="NCBI Taxonomy" id="3058394"/>
    <lineage>
        <taxon>Bacteria</taxon>
        <taxon>Bacillati</taxon>
        <taxon>Bacillota</taxon>
        <taxon>Bacilli</taxon>
        <taxon>Bacillales</taxon>
        <taxon>Caryophanaceae</taxon>
        <taxon>Planococcus</taxon>
    </lineage>
</organism>